<reference evidence="10 11" key="1">
    <citation type="submission" date="2024-03" db="EMBL/GenBank/DDBJ databases">
        <title>Human intestinal bacterial collection.</title>
        <authorList>
            <person name="Pauvert C."/>
            <person name="Hitch T.C.A."/>
            <person name="Clavel T."/>
        </authorList>
    </citation>
    <scope>NUCLEOTIDE SEQUENCE [LARGE SCALE GENOMIC DNA]</scope>
    <source>
        <strain evidence="10 11">CLA-JM-H44</strain>
    </source>
</reference>
<evidence type="ECO:0000256" key="4">
    <source>
        <dbReference type="ARBA" id="ARBA00022679"/>
    </source>
</evidence>
<dbReference type="SMART" id="SM00387">
    <property type="entry name" value="HATPase_c"/>
    <property type="match status" value="1"/>
</dbReference>
<dbReference type="Proteomes" id="UP001489509">
    <property type="component" value="Unassembled WGS sequence"/>
</dbReference>
<dbReference type="EMBL" id="JBBMFD010000010">
    <property type="protein sequence ID" value="MEQ2440656.1"/>
    <property type="molecule type" value="Genomic_DNA"/>
</dbReference>
<keyword evidence="6" id="KW-0418">Kinase</keyword>
<dbReference type="InterPro" id="IPR004358">
    <property type="entry name" value="Sig_transdc_His_kin-like_C"/>
</dbReference>
<name>A0ABV1E022_9FIRM</name>
<keyword evidence="5" id="KW-0547">Nucleotide-binding</keyword>
<dbReference type="EC" id="2.7.13.3" evidence="2"/>
<evidence type="ECO:0000256" key="8">
    <source>
        <dbReference type="ARBA" id="ARBA00023012"/>
    </source>
</evidence>
<dbReference type="CDD" id="cd00075">
    <property type="entry name" value="HATPase"/>
    <property type="match status" value="1"/>
</dbReference>
<dbReference type="PANTHER" id="PTHR43065">
    <property type="entry name" value="SENSOR HISTIDINE KINASE"/>
    <property type="match status" value="1"/>
</dbReference>
<protein>
    <recommendedName>
        <fullName evidence="2">histidine kinase</fullName>
        <ecNumber evidence="2">2.7.13.3</ecNumber>
    </recommendedName>
</protein>
<keyword evidence="7 10" id="KW-0067">ATP-binding</keyword>
<dbReference type="PANTHER" id="PTHR43065:SF10">
    <property type="entry name" value="PEROXIDE STRESS-ACTIVATED HISTIDINE KINASE MAK3"/>
    <property type="match status" value="1"/>
</dbReference>
<evidence type="ECO:0000256" key="6">
    <source>
        <dbReference type="ARBA" id="ARBA00022777"/>
    </source>
</evidence>
<evidence type="ECO:0000256" key="1">
    <source>
        <dbReference type="ARBA" id="ARBA00000085"/>
    </source>
</evidence>
<dbReference type="InterPro" id="IPR005467">
    <property type="entry name" value="His_kinase_dom"/>
</dbReference>
<organism evidence="10 11">
    <name type="scientific">Solibaculum intestinale</name>
    <dbReference type="NCBI Taxonomy" id="3133165"/>
    <lineage>
        <taxon>Bacteria</taxon>
        <taxon>Bacillati</taxon>
        <taxon>Bacillota</taxon>
        <taxon>Clostridia</taxon>
        <taxon>Eubacteriales</taxon>
        <taxon>Oscillospiraceae</taxon>
        <taxon>Solibaculum</taxon>
    </lineage>
</organism>
<gene>
    <name evidence="10" type="ORF">WMO26_07435</name>
</gene>
<dbReference type="PROSITE" id="PS50109">
    <property type="entry name" value="HIS_KIN"/>
    <property type="match status" value="1"/>
</dbReference>
<evidence type="ECO:0000256" key="5">
    <source>
        <dbReference type="ARBA" id="ARBA00022741"/>
    </source>
</evidence>
<accession>A0ABV1E022</accession>
<dbReference type="Gene3D" id="3.30.565.10">
    <property type="entry name" value="Histidine kinase-like ATPase, C-terminal domain"/>
    <property type="match status" value="1"/>
</dbReference>
<dbReference type="InterPro" id="IPR003594">
    <property type="entry name" value="HATPase_dom"/>
</dbReference>
<dbReference type="Pfam" id="PF02518">
    <property type="entry name" value="HATPase_c"/>
    <property type="match status" value="1"/>
</dbReference>
<proteinExistence type="predicted"/>
<sequence>MRELSLNVLDIVQNSIKAGATLIGIDILENTDLDRLTIRISDNGCGMSEEQVQKVVNPFYTTRTTRRVGFGVPFFKMAAQMAGGDFSIDSTLHKGTVVTAWFQLSHIDRPPLGDINATLLSLIPFNPAIDFVYNRARDGLTFSLDTREMRRILGPGVPLNAPETVQWLREFLEENEAELTGGAPSGAST</sequence>
<keyword evidence="3" id="KW-0597">Phosphoprotein</keyword>
<keyword evidence="8" id="KW-0902">Two-component regulatory system</keyword>
<keyword evidence="11" id="KW-1185">Reference proteome</keyword>
<evidence type="ECO:0000256" key="2">
    <source>
        <dbReference type="ARBA" id="ARBA00012438"/>
    </source>
</evidence>
<dbReference type="PRINTS" id="PR00344">
    <property type="entry name" value="BCTRLSENSOR"/>
</dbReference>
<feature type="domain" description="Histidine kinase" evidence="9">
    <location>
        <begin position="1"/>
        <end position="106"/>
    </location>
</feature>
<dbReference type="InterPro" id="IPR036890">
    <property type="entry name" value="HATPase_C_sf"/>
</dbReference>
<comment type="caution">
    <text evidence="10">The sequence shown here is derived from an EMBL/GenBank/DDBJ whole genome shotgun (WGS) entry which is preliminary data.</text>
</comment>
<dbReference type="GO" id="GO:0005524">
    <property type="term" value="F:ATP binding"/>
    <property type="evidence" value="ECO:0007669"/>
    <property type="project" value="UniProtKB-KW"/>
</dbReference>
<dbReference type="RefSeq" id="WP_349219342.1">
    <property type="nucleotide sequence ID" value="NZ_JBBMFD010000010.1"/>
</dbReference>
<evidence type="ECO:0000256" key="3">
    <source>
        <dbReference type="ARBA" id="ARBA00022553"/>
    </source>
</evidence>
<keyword evidence="4" id="KW-0808">Transferase</keyword>
<evidence type="ECO:0000256" key="7">
    <source>
        <dbReference type="ARBA" id="ARBA00022840"/>
    </source>
</evidence>
<dbReference type="SUPFAM" id="SSF55874">
    <property type="entry name" value="ATPase domain of HSP90 chaperone/DNA topoisomerase II/histidine kinase"/>
    <property type="match status" value="1"/>
</dbReference>
<comment type="catalytic activity">
    <reaction evidence="1">
        <text>ATP + protein L-histidine = ADP + protein N-phospho-L-histidine.</text>
        <dbReference type="EC" id="2.7.13.3"/>
    </reaction>
</comment>
<evidence type="ECO:0000259" key="9">
    <source>
        <dbReference type="PROSITE" id="PS50109"/>
    </source>
</evidence>
<evidence type="ECO:0000313" key="10">
    <source>
        <dbReference type="EMBL" id="MEQ2440656.1"/>
    </source>
</evidence>
<evidence type="ECO:0000313" key="11">
    <source>
        <dbReference type="Proteomes" id="UP001489509"/>
    </source>
</evidence>